<protein>
    <submittedName>
        <fullName evidence="2">Tellurite resistance protein</fullName>
    </submittedName>
</protein>
<gene>
    <name evidence="2" type="ORF">HDIA_4298</name>
</gene>
<dbReference type="RefSeq" id="WP_157775773.1">
    <property type="nucleotide sequence ID" value="NZ_LT960614.1"/>
</dbReference>
<dbReference type="KEGG" id="hdi:HDIA_4298"/>
<dbReference type="EMBL" id="LT960614">
    <property type="protein sequence ID" value="SON57839.1"/>
    <property type="molecule type" value="Genomic_DNA"/>
</dbReference>
<keyword evidence="3" id="KW-1185">Reference proteome</keyword>
<dbReference type="InterPro" id="IPR029024">
    <property type="entry name" value="TerB-like"/>
</dbReference>
<feature type="domain" description="Co-chaperone DjlA N-terminal" evidence="1">
    <location>
        <begin position="31"/>
        <end position="141"/>
    </location>
</feature>
<dbReference type="Proteomes" id="UP000223606">
    <property type="component" value="Chromosome 1"/>
</dbReference>
<name>A0A2C9DCD5_9HYPH</name>
<evidence type="ECO:0000313" key="3">
    <source>
        <dbReference type="Proteomes" id="UP000223606"/>
    </source>
</evidence>
<dbReference type="OrthoDB" id="5402150at2"/>
<sequence length="155" mass="17103">MFEALLAILKDFAKTDPEGLDDATLDVDVRVASAALLVHTIAVDGAATPAEREALKRALTTTFNLSKSQTARLIEEAQRRDLESVDLSGFTAVLNRHMDETGRRHIVEMLWELVYADGAAQEVEDDIVWRIADLLGVPADVRTDLKRRIATSTTD</sequence>
<organism evidence="2 3">
    <name type="scientific">Hartmannibacter diazotrophicus</name>
    <dbReference type="NCBI Taxonomy" id="1482074"/>
    <lineage>
        <taxon>Bacteria</taxon>
        <taxon>Pseudomonadati</taxon>
        <taxon>Pseudomonadota</taxon>
        <taxon>Alphaproteobacteria</taxon>
        <taxon>Hyphomicrobiales</taxon>
        <taxon>Pleomorphomonadaceae</taxon>
        <taxon>Hartmannibacter</taxon>
    </lineage>
</organism>
<accession>A0A2C9DCD5</accession>
<dbReference type="SUPFAM" id="SSF158682">
    <property type="entry name" value="TerB-like"/>
    <property type="match status" value="1"/>
</dbReference>
<dbReference type="InterPro" id="IPR007791">
    <property type="entry name" value="DjlA_N"/>
</dbReference>
<proteinExistence type="predicted"/>
<dbReference type="CDD" id="cd07313">
    <property type="entry name" value="terB_like_2"/>
    <property type="match status" value="1"/>
</dbReference>
<evidence type="ECO:0000313" key="2">
    <source>
        <dbReference type="EMBL" id="SON57839.1"/>
    </source>
</evidence>
<reference evidence="3" key="1">
    <citation type="submission" date="2017-09" db="EMBL/GenBank/DDBJ databases">
        <title>Genome sequence of Nannocystis excedens DSM 71.</title>
        <authorList>
            <person name="Blom J."/>
        </authorList>
    </citation>
    <scope>NUCLEOTIDE SEQUENCE [LARGE SCALE GENOMIC DNA]</scope>
    <source>
        <strain evidence="3">type strain: E19</strain>
    </source>
</reference>
<dbReference type="Gene3D" id="1.10.3680.10">
    <property type="entry name" value="TerB-like"/>
    <property type="match status" value="1"/>
</dbReference>
<dbReference type="Pfam" id="PF05099">
    <property type="entry name" value="TerB"/>
    <property type="match status" value="1"/>
</dbReference>
<evidence type="ECO:0000259" key="1">
    <source>
        <dbReference type="Pfam" id="PF05099"/>
    </source>
</evidence>
<dbReference type="AlphaFoldDB" id="A0A2C9DCD5"/>